<dbReference type="InterPro" id="IPR052538">
    <property type="entry name" value="Flavonoid_dioxygenase-like"/>
</dbReference>
<dbReference type="Pfam" id="PF07883">
    <property type="entry name" value="Cupin_2"/>
    <property type="match status" value="1"/>
</dbReference>
<dbReference type="EMBL" id="BBLT01000005">
    <property type="protein sequence ID" value="GAL85543.1"/>
    <property type="molecule type" value="Genomic_DNA"/>
</dbReference>
<dbReference type="OrthoDB" id="5365817at2"/>
<organism evidence="2 3">
    <name type="scientific">Sporocytophaga myxococcoides</name>
    <dbReference type="NCBI Taxonomy" id="153721"/>
    <lineage>
        <taxon>Bacteria</taxon>
        <taxon>Pseudomonadati</taxon>
        <taxon>Bacteroidota</taxon>
        <taxon>Cytophagia</taxon>
        <taxon>Cytophagales</taxon>
        <taxon>Cytophagaceae</taxon>
        <taxon>Sporocytophaga</taxon>
    </lineage>
</organism>
<dbReference type="Proteomes" id="UP000030185">
    <property type="component" value="Unassembled WGS sequence"/>
</dbReference>
<accession>A0A098LH97</accession>
<reference evidence="2 3" key="1">
    <citation type="submission" date="2014-09" db="EMBL/GenBank/DDBJ databases">
        <title>Sporocytophaga myxococcoides PG-01 genome sequencing.</title>
        <authorList>
            <person name="Liu L."/>
            <person name="Gao P.J."/>
            <person name="Chen G.J."/>
            <person name="Wang L.S."/>
        </authorList>
    </citation>
    <scope>NUCLEOTIDE SEQUENCE [LARGE SCALE GENOMIC DNA]</scope>
    <source>
        <strain evidence="2 3">PG-01</strain>
    </source>
</reference>
<dbReference type="eggNOG" id="ENOG502ZMJQ">
    <property type="taxonomic scope" value="Bacteria"/>
</dbReference>
<dbReference type="PANTHER" id="PTHR43346">
    <property type="entry name" value="LIGAND BINDING DOMAIN PROTEIN, PUTATIVE (AFU_ORTHOLOGUE AFUA_6G14370)-RELATED"/>
    <property type="match status" value="1"/>
</dbReference>
<dbReference type="InterPro" id="IPR014710">
    <property type="entry name" value="RmlC-like_jellyroll"/>
</dbReference>
<dbReference type="InterPro" id="IPR011051">
    <property type="entry name" value="RmlC_Cupin_sf"/>
</dbReference>
<dbReference type="InterPro" id="IPR013096">
    <property type="entry name" value="Cupin_2"/>
</dbReference>
<dbReference type="RefSeq" id="WP_045464287.1">
    <property type="nucleotide sequence ID" value="NZ_BBLT01000005.1"/>
</dbReference>
<name>A0A098LH97_9BACT</name>
<protein>
    <recommendedName>
        <fullName evidence="1">Cupin type-2 domain-containing protein</fullName>
    </recommendedName>
</protein>
<keyword evidence="3" id="KW-1185">Reference proteome</keyword>
<dbReference type="SUPFAM" id="SSF51182">
    <property type="entry name" value="RmlC-like cupins"/>
    <property type="match status" value="1"/>
</dbReference>
<comment type="caution">
    <text evidence="2">The sequence shown here is derived from an EMBL/GenBank/DDBJ whole genome shotgun (WGS) entry which is preliminary data.</text>
</comment>
<feature type="domain" description="Cupin type-2" evidence="1">
    <location>
        <begin position="38"/>
        <end position="112"/>
    </location>
</feature>
<dbReference type="Gene3D" id="2.60.120.10">
    <property type="entry name" value="Jelly Rolls"/>
    <property type="match status" value="1"/>
</dbReference>
<evidence type="ECO:0000313" key="3">
    <source>
        <dbReference type="Proteomes" id="UP000030185"/>
    </source>
</evidence>
<dbReference type="AlphaFoldDB" id="A0A098LH97"/>
<evidence type="ECO:0000259" key="1">
    <source>
        <dbReference type="Pfam" id="PF07883"/>
    </source>
</evidence>
<evidence type="ECO:0000313" key="2">
    <source>
        <dbReference type="EMBL" id="GAL85543.1"/>
    </source>
</evidence>
<dbReference type="PANTHER" id="PTHR43346:SF1">
    <property type="entry name" value="QUERCETIN 2,3-DIOXYGENASE-RELATED"/>
    <property type="match status" value="1"/>
</dbReference>
<sequence>MIISNIENKLRDIEKDEELGVELALLTGDEKMSLFAIELRKGEFIHAHYHKENIETYFILNGEGVVFLGTKNGDGVIWESEDQVNKGDSFTIYPHQVHKFKNLSDEKLRIIATAPLSHSEEDRYFVNDKD</sequence>
<proteinExistence type="predicted"/>
<gene>
    <name evidence="2" type="ORF">MYP_2772</name>
</gene>